<name>A0A5B9W6V3_9BACT</name>
<dbReference type="GO" id="GO:0008270">
    <property type="term" value="F:zinc ion binding"/>
    <property type="evidence" value="ECO:0007669"/>
    <property type="project" value="UniProtKB-KW"/>
</dbReference>
<dbReference type="OrthoDB" id="9816340at2"/>
<dbReference type="RefSeq" id="WP_148595789.1">
    <property type="nucleotide sequence ID" value="NZ_CP042997.1"/>
</dbReference>
<accession>A0A5B9W6V3</accession>
<sequence length="481" mass="53157">MISITEDFIEAAAPNAEAARNGRGLVLKKKYLSLNRSEDETLWFGKCQGSGKTPYLCSADFAVPEKPVYRCTCPSRQFPCKHSLGLLYAIADGKPFTTAEVPEEISSKREKVAARVEKKKAEAEKPVAVNKAALAKKIKAQLDGIDLLEKLTLDVVRLGVGNVNAKTARELEEQARQLGNAYLPGAQAALHGFTKLFREAGGEERTGPGREAVYGEALDQLCRLHALIRKGRAYLQSRLEDPELAPEADTGIAAWLGHAWQLRELKDAGLVEPDVELVQLAFHSYDDVARKEYVDAGAWMNLKSGRIVLTQTFRPYQAARHIKGEDSFAQVAQVKELCVYPGDMNPRVRWDGMLARPIEARDLATVRGHGRAEFAAAVKDVKSVLKNPLADKYPIVALSFRRIGAIGRAMVVEDRTGDRLVLTDAGLPEEPRSTHLLSLVPPEALEDQTLIVRFRHDLDARRLEVKPLSIVTESDVIRLTL</sequence>
<dbReference type="InterPro" id="IPR007527">
    <property type="entry name" value="Znf_SWIM"/>
</dbReference>
<dbReference type="EMBL" id="CP042997">
    <property type="protein sequence ID" value="QEH36067.1"/>
    <property type="molecule type" value="Genomic_DNA"/>
</dbReference>
<dbReference type="PROSITE" id="PS50966">
    <property type="entry name" value="ZF_SWIM"/>
    <property type="match status" value="1"/>
</dbReference>
<dbReference type="Pfam" id="PF04434">
    <property type="entry name" value="SWIM"/>
    <property type="match status" value="1"/>
</dbReference>
<feature type="domain" description="SWIM-type" evidence="2">
    <location>
        <begin position="61"/>
        <end position="91"/>
    </location>
</feature>
<gene>
    <name evidence="3" type="ORF">OJF2_46250</name>
</gene>
<dbReference type="AlphaFoldDB" id="A0A5B9W6V3"/>
<organism evidence="3 4">
    <name type="scientific">Aquisphaera giovannonii</name>
    <dbReference type="NCBI Taxonomy" id="406548"/>
    <lineage>
        <taxon>Bacteria</taxon>
        <taxon>Pseudomonadati</taxon>
        <taxon>Planctomycetota</taxon>
        <taxon>Planctomycetia</taxon>
        <taxon>Isosphaerales</taxon>
        <taxon>Isosphaeraceae</taxon>
        <taxon>Aquisphaera</taxon>
    </lineage>
</organism>
<evidence type="ECO:0000313" key="3">
    <source>
        <dbReference type="EMBL" id="QEH36067.1"/>
    </source>
</evidence>
<evidence type="ECO:0000313" key="4">
    <source>
        <dbReference type="Proteomes" id="UP000324233"/>
    </source>
</evidence>
<keyword evidence="1" id="KW-0863">Zinc-finger</keyword>
<protein>
    <recommendedName>
        <fullName evidence="2">SWIM-type domain-containing protein</fullName>
    </recommendedName>
</protein>
<dbReference type="KEGG" id="agv:OJF2_46250"/>
<dbReference type="Proteomes" id="UP000324233">
    <property type="component" value="Chromosome"/>
</dbReference>
<reference evidence="3 4" key="1">
    <citation type="submission" date="2019-08" db="EMBL/GenBank/DDBJ databases">
        <title>Deep-cultivation of Planctomycetes and their phenomic and genomic characterization uncovers novel biology.</title>
        <authorList>
            <person name="Wiegand S."/>
            <person name="Jogler M."/>
            <person name="Boedeker C."/>
            <person name="Pinto D."/>
            <person name="Vollmers J."/>
            <person name="Rivas-Marin E."/>
            <person name="Kohn T."/>
            <person name="Peeters S.H."/>
            <person name="Heuer A."/>
            <person name="Rast P."/>
            <person name="Oberbeckmann S."/>
            <person name="Bunk B."/>
            <person name="Jeske O."/>
            <person name="Meyerdierks A."/>
            <person name="Storesund J.E."/>
            <person name="Kallscheuer N."/>
            <person name="Luecker S."/>
            <person name="Lage O.M."/>
            <person name="Pohl T."/>
            <person name="Merkel B.J."/>
            <person name="Hornburger P."/>
            <person name="Mueller R.-W."/>
            <person name="Bruemmer F."/>
            <person name="Labrenz M."/>
            <person name="Spormann A.M."/>
            <person name="Op den Camp H."/>
            <person name="Overmann J."/>
            <person name="Amann R."/>
            <person name="Jetten M.S.M."/>
            <person name="Mascher T."/>
            <person name="Medema M.H."/>
            <person name="Devos D.P."/>
            <person name="Kaster A.-K."/>
            <person name="Ovreas L."/>
            <person name="Rohde M."/>
            <person name="Galperin M.Y."/>
            <person name="Jogler C."/>
        </authorList>
    </citation>
    <scope>NUCLEOTIDE SEQUENCE [LARGE SCALE GENOMIC DNA]</scope>
    <source>
        <strain evidence="3 4">OJF2</strain>
    </source>
</reference>
<evidence type="ECO:0000256" key="1">
    <source>
        <dbReference type="PROSITE-ProRule" id="PRU00325"/>
    </source>
</evidence>
<keyword evidence="1" id="KW-0862">Zinc</keyword>
<keyword evidence="1" id="KW-0479">Metal-binding</keyword>
<keyword evidence="4" id="KW-1185">Reference proteome</keyword>
<evidence type="ECO:0000259" key="2">
    <source>
        <dbReference type="PROSITE" id="PS50966"/>
    </source>
</evidence>
<proteinExistence type="predicted"/>